<reference evidence="3" key="2">
    <citation type="submission" date="2015-01" db="EMBL/GenBank/DDBJ databases">
        <title>Evolutionary Origins and Diversification of the Mycorrhizal Mutualists.</title>
        <authorList>
            <consortium name="DOE Joint Genome Institute"/>
            <consortium name="Mycorrhizal Genomics Consortium"/>
            <person name="Kohler A."/>
            <person name="Kuo A."/>
            <person name="Nagy L.G."/>
            <person name="Floudas D."/>
            <person name="Copeland A."/>
            <person name="Barry K.W."/>
            <person name="Cichocki N."/>
            <person name="Veneault-Fourrey C."/>
            <person name="LaButti K."/>
            <person name="Lindquist E.A."/>
            <person name="Lipzen A."/>
            <person name="Lundell T."/>
            <person name="Morin E."/>
            <person name="Murat C."/>
            <person name="Riley R."/>
            <person name="Ohm R."/>
            <person name="Sun H."/>
            <person name="Tunlid A."/>
            <person name="Henrissat B."/>
            <person name="Grigoriev I.V."/>
            <person name="Hibbett D.S."/>
            <person name="Martin F."/>
        </authorList>
    </citation>
    <scope>NUCLEOTIDE SEQUENCE [LARGE SCALE GENOMIC DNA]</scope>
    <source>
        <strain evidence="3">Foug A</strain>
    </source>
</reference>
<proteinExistence type="predicted"/>
<evidence type="ECO:0000256" key="1">
    <source>
        <dbReference type="SAM" id="MobiDB-lite"/>
    </source>
</evidence>
<dbReference type="InParanoid" id="A0A0C3EM65"/>
<keyword evidence="3" id="KW-1185">Reference proteome</keyword>
<accession>A0A0C3EM65</accession>
<gene>
    <name evidence="2" type="ORF">SCLCIDRAFT_810163</name>
</gene>
<sequence length="202" mass="22245">MPLGLPRRSYESRPSTSSRSSVIIDSDADSGDSGNRGPERHRRTDHHRSASWNDAAPRPRVAFPLPGPLFKNLPTFYHDHHRRSQNKSGVDTYTDKNLDSDSTTLPRPVSPQGQPYHHHQPSRLLGFFTHSTTANYGKSSSPPKSQPSNASSKEDSFTRLRSEVTANRNISSGDMTSVASSTTLNKGHTTSPSKVCLLRPVT</sequence>
<feature type="region of interest" description="Disordered" evidence="1">
    <location>
        <begin position="81"/>
        <end position="202"/>
    </location>
</feature>
<feature type="compositionally biased region" description="Basic and acidic residues" evidence="1">
    <location>
        <begin position="152"/>
        <end position="162"/>
    </location>
</feature>
<dbReference type="AlphaFoldDB" id="A0A0C3EM65"/>
<reference evidence="2 3" key="1">
    <citation type="submission" date="2014-04" db="EMBL/GenBank/DDBJ databases">
        <authorList>
            <consortium name="DOE Joint Genome Institute"/>
            <person name="Kuo A."/>
            <person name="Kohler A."/>
            <person name="Nagy L.G."/>
            <person name="Floudas D."/>
            <person name="Copeland A."/>
            <person name="Barry K.W."/>
            <person name="Cichocki N."/>
            <person name="Veneault-Fourrey C."/>
            <person name="LaButti K."/>
            <person name="Lindquist E.A."/>
            <person name="Lipzen A."/>
            <person name="Lundell T."/>
            <person name="Morin E."/>
            <person name="Murat C."/>
            <person name="Sun H."/>
            <person name="Tunlid A."/>
            <person name="Henrissat B."/>
            <person name="Grigoriev I.V."/>
            <person name="Hibbett D.S."/>
            <person name="Martin F."/>
            <person name="Nordberg H.P."/>
            <person name="Cantor M.N."/>
            <person name="Hua S.X."/>
        </authorList>
    </citation>
    <scope>NUCLEOTIDE SEQUENCE [LARGE SCALE GENOMIC DNA]</scope>
    <source>
        <strain evidence="2 3">Foug A</strain>
    </source>
</reference>
<feature type="region of interest" description="Disordered" evidence="1">
    <location>
        <begin position="1"/>
        <end position="69"/>
    </location>
</feature>
<dbReference type="Proteomes" id="UP000053989">
    <property type="component" value="Unassembled WGS sequence"/>
</dbReference>
<dbReference type="HOGENOM" id="CLU_1251102_0_0_1"/>
<organism evidence="2 3">
    <name type="scientific">Scleroderma citrinum Foug A</name>
    <dbReference type="NCBI Taxonomy" id="1036808"/>
    <lineage>
        <taxon>Eukaryota</taxon>
        <taxon>Fungi</taxon>
        <taxon>Dikarya</taxon>
        <taxon>Basidiomycota</taxon>
        <taxon>Agaricomycotina</taxon>
        <taxon>Agaricomycetes</taxon>
        <taxon>Agaricomycetidae</taxon>
        <taxon>Boletales</taxon>
        <taxon>Sclerodermatineae</taxon>
        <taxon>Sclerodermataceae</taxon>
        <taxon>Scleroderma</taxon>
    </lineage>
</organism>
<dbReference type="EMBL" id="KN822007">
    <property type="protein sequence ID" value="KIM69011.1"/>
    <property type="molecule type" value="Genomic_DNA"/>
</dbReference>
<feature type="compositionally biased region" description="Low complexity" evidence="1">
    <location>
        <begin position="12"/>
        <end position="25"/>
    </location>
</feature>
<evidence type="ECO:0000313" key="3">
    <source>
        <dbReference type="Proteomes" id="UP000053989"/>
    </source>
</evidence>
<protein>
    <submittedName>
        <fullName evidence="2">Uncharacterized protein</fullName>
    </submittedName>
</protein>
<feature type="compositionally biased region" description="Low complexity" evidence="1">
    <location>
        <begin position="138"/>
        <end position="151"/>
    </location>
</feature>
<evidence type="ECO:0000313" key="2">
    <source>
        <dbReference type="EMBL" id="KIM69011.1"/>
    </source>
</evidence>
<name>A0A0C3EM65_9AGAM</name>
<feature type="compositionally biased region" description="Polar residues" evidence="1">
    <location>
        <begin position="164"/>
        <end position="193"/>
    </location>
</feature>